<feature type="transmembrane region" description="Helical" evidence="7">
    <location>
        <begin position="185"/>
        <end position="208"/>
    </location>
</feature>
<dbReference type="PANTHER" id="PTHR33048:SF47">
    <property type="entry name" value="INTEGRAL MEMBRANE PROTEIN-RELATED"/>
    <property type="match status" value="1"/>
</dbReference>
<organism evidence="9 10">
    <name type="scientific">Penicillium flavigenum</name>
    <dbReference type="NCBI Taxonomy" id="254877"/>
    <lineage>
        <taxon>Eukaryota</taxon>
        <taxon>Fungi</taxon>
        <taxon>Dikarya</taxon>
        <taxon>Ascomycota</taxon>
        <taxon>Pezizomycotina</taxon>
        <taxon>Eurotiomycetes</taxon>
        <taxon>Eurotiomycetidae</taxon>
        <taxon>Eurotiales</taxon>
        <taxon>Aspergillaceae</taxon>
        <taxon>Penicillium</taxon>
    </lineage>
</organism>
<feature type="compositionally biased region" description="Polar residues" evidence="6">
    <location>
        <begin position="322"/>
        <end position="335"/>
    </location>
</feature>
<dbReference type="PANTHER" id="PTHR33048">
    <property type="entry name" value="PTH11-LIKE INTEGRAL MEMBRANE PROTEIN (AFU_ORTHOLOGUE AFUA_5G11245)"/>
    <property type="match status" value="1"/>
</dbReference>
<evidence type="ECO:0000256" key="2">
    <source>
        <dbReference type="ARBA" id="ARBA00022692"/>
    </source>
</evidence>
<dbReference type="OrthoDB" id="444631at2759"/>
<dbReference type="Pfam" id="PF20684">
    <property type="entry name" value="Fung_rhodopsin"/>
    <property type="match status" value="1"/>
</dbReference>
<evidence type="ECO:0000256" key="6">
    <source>
        <dbReference type="SAM" id="MobiDB-lite"/>
    </source>
</evidence>
<dbReference type="AlphaFoldDB" id="A0A1V6TLC1"/>
<feature type="transmembrane region" description="Helical" evidence="7">
    <location>
        <begin position="62"/>
        <end position="83"/>
    </location>
</feature>
<evidence type="ECO:0000256" key="4">
    <source>
        <dbReference type="ARBA" id="ARBA00023136"/>
    </source>
</evidence>
<feature type="transmembrane region" description="Helical" evidence="7">
    <location>
        <begin position="259"/>
        <end position="279"/>
    </location>
</feature>
<feature type="transmembrane region" description="Helical" evidence="7">
    <location>
        <begin position="142"/>
        <end position="162"/>
    </location>
</feature>
<name>A0A1V6TLC1_9EURO</name>
<feature type="transmembrane region" description="Helical" evidence="7">
    <location>
        <begin position="220"/>
        <end position="247"/>
    </location>
</feature>
<evidence type="ECO:0000313" key="9">
    <source>
        <dbReference type="EMBL" id="OQE27192.1"/>
    </source>
</evidence>
<evidence type="ECO:0000259" key="8">
    <source>
        <dbReference type="Pfam" id="PF20684"/>
    </source>
</evidence>
<evidence type="ECO:0000313" key="10">
    <source>
        <dbReference type="Proteomes" id="UP000191342"/>
    </source>
</evidence>
<comment type="caution">
    <text evidence="9">The sequence shown here is derived from an EMBL/GenBank/DDBJ whole genome shotgun (WGS) entry which is preliminary data.</text>
</comment>
<keyword evidence="2 7" id="KW-0812">Transmembrane</keyword>
<feature type="transmembrane region" description="Helical" evidence="7">
    <location>
        <begin position="111"/>
        <end position="130"/>
    </location>
</feature>
<gene>
    <name evidence="9" type="ORF">PENFLA_c006G09542</name>
</gene>
<comment type="similarity">
    <text evidence="5">Belongs to the SAT4 family.</text>
</comment>
<sequence>MASSISPAMPPPPGRTSNFVNPPYTGTKFVVVNSIFLPLAIIGLAVRTWTRVFIVRSFRYDDYLMVMALILSCVLSGITLEMLNWGLGKHMWDVPEAYLSPMFEKLNLTSAIFYCAATGFTKCSILVFYLRIFPSRNFHIAVWVLVFIAVGYSLASVLANIFSCTPVAKSWDDTITTGHCMNRPAFYFANAGLGIFTDFATVVVPIPWLRRLQMPLGQKIAVTVILAMGCFVGVVSCIRLSSLYILQTSPDLTWTTTDALMWCTIELNLGIFGGCVTAIRPFVRRYFPRLLGLSASSDTSRSRKYGHQLGSFPHSSRPDFTGRNNQYSATLTSHSKAPDNDSEEHILPTDEDGKGVEGIIRTVEFDVENSSNSHGNK</sequence>
<accession>A0A1V6TLC1</accession>
<evidence type="ECO:0000256" key="3">
    <source>
        <dbReference type="ARBA" id="ARBA00022989"/>
    </source>
</evidence>
<evidence type="ECO:0000256" key="7">
    <source>
        <dbReference type="SAM" id="Phobius"/>
    </source>
</evidence>
<feature type="compositionally biased region" description="Basic and acidic residues" evidence="6">
    <location>
        <begin position="336"/>
        <end position="353"/>
    </location>
</feature>
<dbReference type="EMBL" id="MLQL01000006">
    <property type="protein sequence ID" value="OQE27192.1"/>
    <property type="molecule type" value="Genomic_DNA"/>
</dbReference>
<dbReference type="Proteomes" id="UP000191342">
    <property type="component" value="Unassembled WGS sequence"/>
</dbReference>
<dbReference type="STRING" id="254877.A0A1V6TLC1"/>
<keyword evidence="4 7" id="KW-0472">Membrane</keyword>
<proteinExistence type="inferred from homology"/>
<dbReference type="InterPro" id="IPR049326">
    <property type="entry name" value="Rhodopsin_dom_fungi"/>
</dbReference>
<comment type="subcellular location">
    <subcellularLocation>
        <location evidence="1">Membrane</location>
        <topology evidence="1">Multi-pass membrane protein</topology>
    </subcellularLocation>
</comment>
<dbReference type="GO" id="GO:0016020">
    <property type="term" value="C:membrane"/>
    <property type="evidence" value="ECO:0007669"/>
    <property type="project" value="UniProtKB-SubCell"/>
</dbReference>
<feature type="region of interest" description="Disordered" evidence="6">
    <location>
        <begin position="297"/>
        <end position="353"/>
    </location>
</feature>
<protein>
    <recommendedName>
        <fullName evidence="8">Rhodopsin domain-containing protein</fullName>
    </recommendedName>
</protein>
<evidence type="ECO:0000256" key="5">
    <source>
        <dbReference type="ARBA" id="ARBA00038359"/>
    </source>
</evidence>
<keyword evidence="10" id="KW-1185">Reference proteome</keyword>
<feature type="transmembrane region" description="Helical" evidence="7">
    <location>
        <begin position="29"/>
        <end position="50"/>
    </location>
</feature>
<reference evidence="10" key="1">
    <citation type="journal article" date="2017" name="Nat. Microbiol.">
        <title>Global analysis of biosynthetic gene clusters reveals vast potential of secondary metabolite production in Penicillium species.</title>
        <authorList>
            <person name="Nielsen J.C."/>
            <person name="Grijseels S."/>
            <person name="Prigent S."/>
            <person name="Ji B."/>
            <person name="Dainat J."/>
            <person name="Nielsen K.F."/>
            <person name="Frisvad J.C."/>
            <person name="Workman M."/>
            <person name="Nielsen J."/>
        </authorList>
    </citation>
    <scope>NUCLEOTIDE SEQUENCE [LARGE SCALE GENOMIC DNA]</scope>
    <source>
        <strain evidence="10">IBT 14082</strain>
    </source>
</reference>
<evidence type="ECO:0000256" key="1">
    <source>
        <dbReference type="ARBA" id="ARBA00004141"/>
    </source>
</evidence>
<feature type="domain" description="Rhodopsin" evidence="8">
    <location>
        <begin position="46"/>
        <end position="285"/>
    </location>
</feature>
<keyword evidence="3 7" id="KW-1133">Transmembrane helix</keyword>
<dbReference type="InterPro" id="IPR052337">
    <property type="entry name" value="SAT4-like"/>
</dbReference>